<dbReference type="NCBIfam" id="TIGR01730">
    <property type="entry name" value="RND_mfp"/>
    <property type="match status" value="1"/>
</dbReference>
<dbReference type="Proteomes" id="UP000578697">
    <property type="component" value="Unassembled WGS sequence"/>
</dbReference>
<dbReference type="InterPro" id="IPR058792">
    <property type="entry name" value="Beta-barrel_RND_2"/>
</dbReference>
<evidence type="ECO:0000256" key="2">
    <source>
        <dbReference type="SAM" id="SignalP"/>
    </source>
</evidence>
<dbReference type="Pfam" id="PF25954">
    <property type="entry name" value="Beta-barrel_RND_2"/>
    <property type="match status" value="1"/>
</dbReference>
<proteinExistence type="inferred from homology"/>
<gene>
    <name evidence="6" type="ORF">DYE49_05685</name>
    <name evidence="5" type="ORF">HNP77_000675</name>
</gene>
<reference evidence="6 8" key="1">
    <citation type="submission" date="2018-08" db="EMBL/GenBank/DDBJ databases">
        <title>The first complete genome of Treponema rectale (CHPAT), a commensal spirochete of the bovine rectum.</title>
        <authorList>
            <person name="Staton G.J."/>
            <person name="Clegg S.R."/>
            <person name="Carter S.D."/>
            <person name="Radford A.D."/>
            <person name="Darby A."/>
            <person name="Hall N."/>
            <person name="Birtles R.J."/>
            <person name="Evans N.J."/>
        </authorList>
    </citation>
    <scope>NUCLEOTIDE SEQUENCE [LARGE SCALE GENOMIC DNA]</scope>
    <source>
        <strain evidence="6 8">CHPA</strain>
    </source>
</reference>
<dbReference type="KEGG" id="trc:DYE49_05685"/>
<sequence>MKKNRSLNTIITASVILMLCCIAASCSKKDAAAGAEKNDAVYAVNAYKTSADNLDSYLEFGGDVDSVSAVDVLPDVSGKISSIKVSIGELVSKDEVICYVDASRPGYIYSESPVKAPIAGRLTSFAPTVGTMVAPSMSIAKISNTDDLEIKVNVPERFISRISKNQNAVLTFDSYPGEEFKAKVFEVSPVLDTTSRTMQIKLRITEKNSLIKVGMYARVRLITQSISNAIVVPDSSIITRDGKPYIFIIDSEKSTEEKSFVKLVSIKKGITVDDKTEITEGLKAGDVIIVKGQTLLNDGAAVNVISTANGD</sequence>
<dbReference type="InterPro" id="IPR058637">
    <property type="entry name" value="YknX-like_C"/>
</dbReference>
<name>A0A840SFW5_9SPIR</name>
<dbReference type="EMBL" id="JACHFR010000001">
    <property type="protein sequence ID" value="MBB5218331.1"/>
    <property type="molecule type" value="Genomic_DNA"/>
</dbReference>
<keyword evidence="7" id="KW-1185">Reference proteome</keyword>
<evidence type="ECO:0000313" key="5">
    <source>
        <dbReference type="EMBL" id="MBB5218331.1"/>
    </source>
</evidence>
<organism evidence="5 7">
    <name type="scientific">Treponema rectale</name>
    <dbReference type="NCBI Taxonomy" id="744512"/>
    <lineage>
        <taxon>Bacteria</taxon>
        <taxon>Pseudomonadati</taxon>
        <taxon>Spirochaetota</taxon>
        <taxon>Spirochaetia</taxon>
        <taxon>Spirochaetales</taxon>
        <taxon>Treponemataceae</taxon>
        <taxon>Treponema</taxon>
    </lineage>
</organism>
<keyword evidence="2" id="KW-0732">Signal</keyword>
<feature type="chain" id="PRO_5033643976" evidence="2">
    <location>
        <begin position="24"/>
        <end position="311"/>
    </location>
</feature>
<dbReference type="RefSeq" id="WP_184651752.1">
    <property type="nucleotide sequence ID" value="NZ_JACHFR010000001.1"/>
</dbReference>
<dbReference type="AlphaFoldDB" id="A0A840SFW5"/>
<dbReference type="PANTHER" id="PTHR30469">
    <property type="entry name" value="MULTIDRUG RESISTANCE PROTEIN MDTA"/>
    <property type="match status" value="1"/>
</dbReference>
<dbReference type="GO" id="GO:0015562">
    <property type="term" value="F:efflux transmembrane transporter activity"/>
    <property type="evidence" value="ECO:0007669"/>
    <property type="project" value="TreeGrafter"/>
</dbReference>
<evidence type="ECO:0000259" key="3">
    <source>
        <dbReference type="Pfam" id="PF25954"/>
    </source>
</evidence>
<dbReference type="Gene3D" id="2.40.420.20">
    <property type="match status" value="1"/>
</dbReference>
<dbReference type="PANTHER" id="PTHR30469:SF38">
    <property type="entry name" value="HLYD FAMILY SECRETION PROTEIN"/>
    <property type="match status" value="1"/>
</dbReference>
<dbReference type="Gene3D" id="2.40.30.170">
    <property type="match status" value="1"/>
</dbReference>
<dbReference type="Proteomes" id="UP000593591">
    <property type="component" value="Chromosome"/>
</dbReference>
<dbReference type="FunFam" id="2.40.30.170:FF:000010">
    <property type="entry name" value="Efflux RND transporter periplasmic adaptor subunit"/>
    <property type="match status" value="1"/>
</dbReference>
<evidence type="ECO:0000313" key="7">
    <source>
        <dbReference type="Proteomes" id="UP000578697"/>
    </source>
</evidence>
<dbReference type="Pfam" id="PF25989">
    <property type="entry name" value="YknX_C"/>
    <property type="match status" value="1"/>
</dbReference>
<evidence type="ECO:0000313" key="6">
    <source>
        <dbReference type="EMBL" id="QOS39970.1"/>
    </source>
</evidence>
<comment type="similarity">
    <text evidence="1">Belongs to the membrane fusion protein (MFP) (TC 8.A.1) family.</text>
</comment>
<feature type="domain" description="CusB-like beta-barrel" evidence="3">
    <location>
        <begin position="150"/>
        <end position="224"/>
    </location>
</feature>
<feature type="domain" description="YknX-like C-terminal permuted SH3-like" evidence="4">
    <location>
        <begin position="229"/>
        <end position="304"/>
    </location>
</feature>
<feature type="signal peptide" evidence="2">
    <location>
        <begin position="1"/>
        <end position="23"/>
    </location>
</feature>
<dbReference type="Gene3D" id="2.40.50.100">
    <property type="match status" value="1"/>
</dbReference>
<dbReference type="SUPFAM" id="SSF111369">
    <property type="entry name" value="HlyD-like secretion proteins"/>
    <property type="match status" value="1"/>
</dbReference>
<evidence type="ECO:0000313" key="8">
    <source>
        <dbReference type="Proteomes" id="UP000593591"/>
    </source>
</evidence>
<accession>A0A840SFW5</accession>
<dbReference type="InterPro" id="IPR006143">
    <property type="entry name" value="RND_pump_MFP"/>
</dbReference>
<dbReference type="PROSITE" id="PS51257">
    <property type="entry name" value="PROKAR_LIPOPROTEIN"/>
    <property type="match status" value="1"/>
</dbReference>
<evidence type="ECO:0000259" key="4">
    <source>
        <dbReference type="Pfam" id="PF25989"/>
    </source>
</evidence>
<reference evidence="5 7" key="2">
    <citation type="submission" date="2020-08" db="EMBL/GenBank/DDBJ databases">
        <title>Genomic Encyclopedia of Type Strains, Phase IV (KMG-IV): sequencing the most valuable type-strain genomes for metagenomic binning, comparative biology and taxonomic classification.</title>
        <authorList>
            <person name="Goeker M."/>
        </authorList>
    </citation>
    <scope>NUCLEOTIDE SEQUENCE [LARGE SCALE GENOMIC DNA]</scope>
    <source>
        <strain evidence="5 7">DSM 103679</strain>
    </source>
</reference>
<protein>
    <submittedName>
        <fullName evidence="6">Efflux RND transporter periplasmic adaptor subunit</fullName>
    </submittedName>
    <submittedName>
        <fullName evidence="5">Multidrug efflux pump subunit AcrA (Membrane-fusion protein)</fullName>
    </submittedName>
</protein>
<evidence type="ECO:0000256" key="1">
    <source>
        <dbReference type="ARBA" id="ARBA00009477"/>
    </source>
</evidence>
<dbReference type="GO" id="GO:1990281">
    <property type="term" value="C:efflux pump complex"/>
    <property type="evidence" value="ECO:0007669"/>
    <property type="project" value="TreeGrafter"/>
</dbReference>
<dbReference type="EMBL" id="CP031517">
    <property type="protein sequence ID" value="QOS39970.1"/>
    <property type="molecule type" value="Genomic_DNA"/>
</dbReference>